<sequence length="228" mass="24269">MADGDDPRRREDSLATRMSDAVSRTSEREVALRAMGLLDGLYEGDDFLLLVGGRHARGILNGAPPLYWPEAWGARALLYAWTPEAAKVVEKNLTNRAWRVREACAKVVAARQLPLVRALTVLVTDENARVRGAALRALGTVGGPSDEDVIRRALTDPDTSVRVAAHDGLEALAARHPSVLSPAGRHAAAAAEATGSGTAVDEDEDEDDAADIGDATDSDHTDEDADRS</sequence>
<reference evidence="2 3" key="1">
    <citation type="submission" date="2018-08" db="EMBL/GenBank/DDBJ databases">
        <title>Genome Sequence of Clavibacter michiganensis Subspecies type strains, and the Atypical Peach-Colored Strains Isolated from Tomato.</title>
        <authorList>
            <person name="Osdaghi E."/>
            <person name="Portier P."/>
            <person name="Briand M."/>
            <person name="Jacques M.-A."/>
        </authorList>
    </citation>
    <scope>NUCLEOTIDE SEQUENCE [LARGE SCALE GENOMIC DNA]</scope>
    <source>
        <strain evidence="2 3">CFBP 8615</strain>
    </source>
</reference>
<dbReference type="SUPFAM" id="SSF48371">
    <property type="entry name" value="ARM repeat"/>
    <property type="match status" value="1"/>
</dbReference>
<keyword evidence="3" id="KW-1185">Reference proteome</keyword>
<accession>A0A399T628</accession>
<dbReference type="Proteomes" id="UP000266484">
    <property type="component" value="Unassembled WGS sequence"/>
</dbReference>
<evidence type="ECO:0000313" key="3">
    <source>
        <dbReference type="Proteomes" id="UP000266484"/>
    </source>
</evidence>
<dbReference type="Pfam" id="PF13646">
    <property type="entry name" value="HEAT_2"/>
    <property type="match status" value="1"/>
</dbReference>
<dbReference type="EMBL" id="QWGT01000190">
    <property type="protein sequence ID" value="RIJ49631.1"/>
    <property type="molecule type" value="Genomic_DNA"/>
</dbReference>
<dbReference type="RefSeq" id="WP_119455647.1">
    <property type="nucleotide sequence ID" value="NZ_QWGT01000190.1"/>
</dbReference>
<gene>
    <name evidence="2" type="ORF">DZG00_11680</name>
</gene>
<dbReference type="InterPro" id="IPR011989">
    <property type="entry name" value="ARM-like"/>
</dbReference>
<feature type="region of interest" description="Disordered" evidence="1">
    <location>
        <begin position="1"/>
        <end position="22"/>
    </location>
</feature>
<dbReference type="InterPro" id="IPR016024">
    <property type="entry name" value="ARM-type_fold"/>
</dbReference>
<dbReference type="AlphaFoldDB" id="A0A399T628"/>
<evidence type="ECO:0000313" key="2">
    <source>
        <dbReference type="EMBL" id="RIJ49631.1"/>
    </source>
</evidence>
<organism evidence="2 3">
    <name type="scientific">Clavibacter lycopersici</name>
    <dbReference type="NCBI Taxonomy" id="2301718"/>
    <lineage>
        <taxon>Bacteria</taxon>
        <taxon>Bacillati</taxon>
        <taxon>Actinomycetota</taxon>
        <taxon>Actinomycetes</taxon>
        <taxon>Micrococcales</taxon>
        <taxon>Microbacteriaceae</taxon>
        <taxon>Clavibacter</taxon>
    </lineage>
</organism>
<proteinExistence type="predicted"/>
<feature type="region of interest" description="Disordered" evidence="1">
    <location>
        <begin position="183"/>
        <end position="228"/>
    </location>
</feature>
<name>A0A399T628_9MICO</name>
<feature type="compositionally biased region" description="Acidic residues" evidence="1">
    <location>
        <begin position="200"/>
        <end position="228"/>
    </location>
</feature>
<evidence type="ECO:0000256" key="1">
    <source>
        <dbReference type="SAM" id="MobiDB-lite"/>
    </source>
</evidence>
<dbReference type="Gene3D" id="1.25.10.10">
    <property type="entry name" value="Leucine-rich Repeat Variant"/>
    <property type="match status" value="1"/>
</dbReference>
<feature type="compositionally biased region" description="Low complexity" evidence="1">
    <location>
        <begin position="183"/>
        <end position="199"/>
    </location>
</feature>
<feature type="compositionally biased region" description="Basic and acidic residues" evidence="1">
    <location>
        <begin position="1"/>
        <end position="14"/>
    </location>
</feature>
<protein>
    <submittedName>
        <fullName evidence="2">HEAT repeat domain-containing protein</fullName>
    </submittedName>
</protein>
<comment type="caution">
    <text evidence="2">The sequence shown here is derived from an EMBL/GenBank/DDBJ whole genome shotgun (WGS) entry which is preliminary data.</text>
</comment>